<organism evidence="2">
    <name type="scientific">Psilocybe cubensis</name>
    <name type="common">Psychedelic mushroom</name>
    <name type="synonym">Stropharia cubensis</name>
    <dbReference type="NCBI Taxonomy" id="181762"/>
    <lineage>
        <taxon>Eukaryota</taxon>
        <taxon>Fungi</taxon>
        <taxon>Dikarya</taxon>
        <taxon>Basidiomycota</taxon>
        <taxon>Agaricomycotina</taxon>
        <taxon>Agaricomycetes</taxon>
        <taxon>Agaricomycetidae</taxon>
        <taxon>Agaricales</taxon>
        <taxon>Agaricineae</taxon>
        <taxon>Strophariaceae</taxon>
        <taxon>Psilocybe</taxon>
    </lineage>
</organism>
<protein>
    <submittedName>
        <fullName evidence="2">Uncharacterized protein</fullName>
    </submittedName>
</protein>
<sequence>MSDSYASHSNKDGRYGLHFYYGNSWDNRTSEPAMESDVQVPACTTTTTRTSSAIEWSADAVRRTLPFNQIPLHRPPEFYEASIQETSTLGDIGRRSENGVSVLPESYQPSLRSSGDRVTERHPMSYVSRLPTHGALPHSGYVRLNPLRYAHLPLYLQQALLYEPTEEELAERAHQPVPPEKLSKYSELSPHLEFMQRLKLEEMMEKKSRNLAQCTSTAAAAVLPSNAPRSPNDIGDAIAHPRSVSQSTHGTSHTSNLTATPAPLPNLLIPDAPPPKKRRRSKQATGKMDSPLDDTMEVDQSSNPATDLGGLLGNGQISPISNSSGEIKYIKLDPRKGALACTFCRERKISCGRPPPGSPDQTCNVLVARSIASTPLTYRLDPSPKARPDDDADHLRGALPLLNNEAIFSGMQIKVTDWDIDR</sequence>
<reference evidence="2" key="1">
    <citation type="submission" date="2021-02" db="EMBL/GenBank/DDBJ databases">
        <title>Psilocybe cubensis genome.</title>
        <authorList>
            <person name="Mckernan K.J."/>
            <person name="Crawford S."/>
            <person name="Trippe A."/>
            <person name="Kane L.T."/>
            <person name="Mclaughlin S."/>
        </authorList>
    </citation>
    <scope>NUCLEOTIDE SEQUENCE [LARGE SCALE GENOMIC DNA]</scope>
    <source>
        <strain evidence="2">MGC-MH-2018</strain>
    </source>
</reference>
<evidence type="ECO:0000256" key="1">
    <source>
        <dbReference type="SAM" id="MobiDB-lite"/>
    </source>
</evidence>
<dbReference type="EMBL" id="JAFIQS010000009">
    <property type="protein sequence ID" value="KAG5165641.1"/>
    <property type="molecule type" value="Genomic_DNA"/>
</dbReference>
<feature type="region of interest" description="Disordered" evidence="1">
    <location>
        <begin position="222"/>
        <end position="311"/>
    </location>
</feature>
<name>A0A8H7XQL4_PSICU</name>
<dbReference type="OrthoDB" id="39175at2759"/>
<dbReference type="AlphaFoldDB" id="A0A8H7XQL4"/>
<proteinExistence type="predicted"/>
<gene>
    <name evidence="2" type="ORF">JR316_009223</name>
</gene>
<comment type="caution">
    <text evidence="2">The sequence shown here is derived from an EMBL/GenBank/DDBJ whole genome shotgun (WGS) entry which is preliminary data.</text>
</comment>
<accession>A0A8H7XQL4</accession>
<feature type="compositionally biased region" description="Low complexity" evidence="1">
    <location>
        <begin position="256"/>
        <end position="270"/>
    </location>
</feature>
<evidence type="ECO:0000313" key="2">
    <source>
        <dbReference type="EMBL" id="KAG5165641.1"/>
    </source>
</evidence>
<feature type="compositionally biased region" description="Polar residues" evidence="1">
    <location>
        <begin position="243"/>
        <end position="255"/>
    </location>
</feature>